<keyword evidence="4" id="KW-0472">Membrane</keyword>
<keyword evidence="3 5" id="KW-0012">Acyltransferase</keyword>
<keyword evidence="2" id="KW-0677">Repeat</keyword>
<dbReference type="PANTHER" id="PTHR23416">
    <property type="entry name" value="SIALIC ACID SYNTHASE-RELATED"/>
    <property type="match status" value="1"/>
</dbReference>
<dbReference type="RefSeq" id="WP_143502945.1">
    <property type="nucleotide sequence ID" value="NZ_SCFV01000014.1"/>
</dbReference>
<keyword evidence="4" id="KW-0812">Transmembrane</keyword>
<organism evidence="5 6">
    <name type="scientific">Ectopseudomonas mendocina</name>
    <name type="common">Pseudomonas mendocina</name>
    <dbReference type="NCBI Taxonomy" id="300"/>
    <lineage>
        <taxon>Bacteria</taxon>
        <taxon>Pseudomonadati</taxon>
        <taxon>Pseudomonadota</taxon>
        <taxon>Gammaproteobacteria</taxon>
        <taxon>Pseudomonadales</taxon>
        <taxon>Pseudomonadaceae</taxon>
        <taxon>Ectopseudomonas</taxon>
    </lineage>
</organism>
<gene>
    <name evidence="5" type="ORF">EQ836_23270</name>
</gene>
<keyword evidence="1" id="KW-0808">Transferase</keyword>
<dbReference type="GO" id="GO:0016746">
    <property type="term" value="F:acyltransferase activity"/>
    <property type="evidence" value="ECO:0007669"/>
    <property type="project" value="UniProtKB-KW"/>
</dbReference>
<dbReference type="InterPro" id="IPR011004">
    <property type="entry name" value="Trimer_LpxA-like_sf"/>
</dbReference>
<evidence type="ECO:0000313" key="6">
    <source>
        <dbReference type="Proteomes" id="UP000317327"/>
    </source>
</evidence>
<accession>A0ABD7RR48</accession>
<dbReference type="AlphaFoldDB" id="A0ABD7RR48"/>
<reference evidence="5 6" key="1">
    <citation type="submission" date="2019-01" db="EMBL/GenBank/DDBJ databases">
        <title>Whole genome shotgun sequencing of Pseudomonas spp. isolated by its ability to degrade furfural.</title>
        <authorList>
            <person name="Donoso R."/>
            <person name="Farkas C."/>
            <person name="Villegas P."/>
            <person name="Gonzales-Toro F."/>
            <person name="Guajardo-Parra M."/>
            <person name="Araya-Nail M."/>
            <person name="Morgante V."/>
            <person name="Perez-Pantoja D."/>
        </authorList>
    </citation>
    <scope>NUCLEOTIDE SEQUENCE [LARGE SCALE GENOMIC DNA]</scope>
    <source>
        <strain evidence="5 6">VN231</strain>
    </source>
</reference>
<dbReference type="InterPro" id="IPR018357">
    <property type="entry name" value="Hexapep_transf_CS"/>
</dbReference>
<dbReference type="Pfam" id="PF00132">
    <property type="entry name" value="Hexapep"/>
    <property type="match status" value="1"/>
</dbReference>
<keyword evidence="4" id="KW-1133">Transmembrane helix</keyword>
<dbReference type="SUPFAM" id="SSF51161">
    <property type="entry name" value="Trimeric LpxA-like enzymes"/>
    <property type="match status" value="1"/>
</dbReference>
<comment type="caution">
    <text evidence="5">The sequence shown here is derived from an EMBL/GenBank/DDBJ whole genome shotgun (WGS) entry which is preliminary data.</text>
</comment>
<feature type="transmembrane region" description="Helical" evidence="4">
    <location>
        <begin position="17"/>
        <end position="39"/>
    </location>
</feature>
<dbReference type="Gene3D" id="2.160.10.10">
    <property type="entry name" value="Hexapeptide repeat proteins"/>
    <property type="match status" value="1"/>
</dbReference>
<evidence type="ECO:0000256" key="1">
    <source>
        <dbReference type="ARBA" id="ARBA00022679"/>
    </source>
</evidence>
<sequence length="193" mass="20842">MNGREFFGRFGFIVRKISILLSVFPEGFVSFIVACFSSFGGRWASLLRYVLLSGRFESCGSNVYLGPGLTLKGLSRLVVGDNVSIHDYSYLDAQGGLTIGDNVSIAHHVSILTFNHTWSDLERPIKYNPVVTEGVVIESDVWIGCGVRIMPGVIIGRRSVIAAGAVVTKNIPSGVIVAGVPARVIKLISDEAR</sequence>
<dbReference type="Proteomes" id="UP000317327">
    <property type="component" value="Unassembled WGS sequence"/>
</dbReference>
<dbReference type="CDD" id="cd04647">
    <property type="entry name" value="LbH_MAT_like"/>
    <property type="match status" value="1"/>
</dbReference>
<dbReference type="PROSITE" id="PS00101">
    <property type="entry name" value="HEXAPEP_TRANSFERASES"/>
    <property type="match status" value="1"/>
</dbReference>
<name>A0ABD7RR48_ECTME</name>
<dbReference type="InterPro" id="IPR051159">
    <property type="entry name" value="Hexapeptide_acetyltransf"/>
</dbReference>
<proteinExistence type="predicted"/>
<dbReference type="EMBL" id="SCFV01000014">
    <property type="protein sequence ID" value="TRO12145.1"/>
    <property type="molecule type" value="Genomic_DNA"/>
</dbReference>
<evidence type="ECO:0000256" key="4">
    <source>
        <dbReference type="SAM" id="Phobius"/>
    </source>
</evidence>
<dbReference type="InterPro" id="IPR001451">
    <property type="entry name" value="Hexapep"/>
</dbReference>
<protein>
    <submittedName>
        <fullName evidence="5">Acyltransferase</fullName>
    </submittedName>
</protein>
<evidence type="ECO:0000256" key="2">
    <source>
        <dbReference type="ARBA" id="ARBA00022737"/>
    </source>
</evidence>
<evidence type="ECO:0000313" key="5">
    <source>
        <dbReference type="EMBL" id="TRO12145.1"/>
    </source>
</evidence>
<evidence type="ECO:0000256" key="3">
    <source>
        <dbReference type="ARBA" id="ARBA00023315"/>
    </source>
</evidence>